<evidence type="ECO:0000313" key="5">
    <source>
        <dbReference type="EMBL" id="MBH5336901.1"/>
    </source>
</evidence>
<dbReference type="InterPro" id="IPR009057">
    <property type="entry name" value="Homeodomain-like_sf"/>
</dbReference>
<evidence type="ECO:0000256" key="3">
    <source>
        <dbReference type="SAM" id="MobiDB-lite"/>
    </source>
</evidence>
<dbReference type="RefSeq" id="WP_197990251.1">
    <property type="nucleotide sequence ID" value="NZ_JACYXC010000001.1"/>
</dbReference>
<gene>
    <name evidence="5" type="ORF">IHE55_19880</name>
</gene>
<reference evidence="5 6" key="1">
    <citation type="submission" date="2020-09" db="EMBL/GenBank/DDBJ databases">
        <title>Biosynthesis of the nuclear factor of activated T cells inhibitor NFAT-133 and its congeners in Streptomyces pactum.</title>
        <authorList>
            <person name="Zhou W."/>
            <person name="Posri P."/>
            <person name="Abugrain M.E."/>
            <person name="Weisberg A.J."/>
            <person name="Chang J.H."/>
            <person name="Mahmud T."/>
        </authorList>
    </citation>
    <scope>NUCLEOTIDE SEQUENCE [LARGE SCALE GENOMIC DNA]</scope>
    <source>
        <strain evidence="5 6">ATCC 27456</strain>
    </source>
</reference>
<dbReference type="SUPFAM" id="SSF46689">
    <property type="entry name" value="Homeodomain-like"/>
    <property type="match status" value="1"/>
</dbReference>
<dbReference type="PROSITE" id="PS50977">
    <property type="entry name" value="HTH_TETR_2"/>
    <property type="match status" value="1"/>
</dbReference>
<dbReference type="Pfam" id="PF00440">
    <property type="entry name" value="TetR_N"/>
    <property type="match status" value="1"/>
</dbReference>
<proteinExistence type="predicted"/>
<protein>
    <submittedName>
        <fullName evidence="5">TetR family transcriptional regulator</fullName>
    </submittedName>
</protein>
<evidence type="ECO:0000259" key="4">
    <source>
        <dbReference type="PROSITE" id="PS50977"/>
    </source>
</evidence>
<dbReference type="PANTHER" id="PTHR30055:SF146">
    <property type="entry name" value="HTH-TYPE TRANSCRIPTIONAL DUAL REGULATOR CECR"/>
    <property type="match status" value="1"/>
</dbReference>
<feature type="domain" description="HTH tetR-type" evidence="4">
    <location>
        <begin position="2"/>
        <end position="62"/>
    </location>
</feature>
<dbReference type="InterPro" id="IPR001647">
    <property type="entry name" value="HTH_TetR"/>
</dbReference>
<evidence type="ECO:0000313" key="6">
    <source>
        <dbReference type="Proteomes" id="UP000807371"/>
    </source>
</evidence>
<dbReference type="Gene3D" id="1.10.357.10">
    <property type="entry name" value="Tetracycline Repressor, domain 2"/>
    <property type="match status" value="1"/>
</dbReference>
<evidence type="ECO:0000256" key="2">
    <source>
        <dbReference type="PROSITE-ProRule" id="PRU00335"/>
    </source>
</evidence>
<sequence length="232" mass="24218">MPAARQALLTAARAALDHRPWPVIRMAEVAAAARVSRQTLYNEFGGKDGLARALARRAADGYLAGAERVLRGAPGGADVPERLASLAQWTVDAARADPLVRAVLTGCWDDRFPAPAGILPAGALPAGALPAGAVPRRRRPGPAPVPTPEELLGQVRERAVRVLSAGRHPGDAAALARACETAARLALSWVVAPAGPDRVAELVRGVVPRPVPRPGPHRTPEVSARSRRAGAR</sequence>
<keyword evidence="6" id="KW-1185">Reference proteome</keyword>
<comment type="caution">
    <text evidence="5">The sequence shown here is derived from an EMBL/GenBank/DDBJ whole genome shotgun (WGS) entry which is preliminary data.</text>
</comment>
<feature type="region of interest" description="Disordered" evidence="3">
    <location>
        <begin position="207"/>
        <end position="232"/>
    </location>
</feature>
<dbReference type="InterPro" id="IPR050109">
    <property type="entry name" value="HTH-type_TetR-like_transc_reg"/>
</dbReference>
<dbReference type="Proteomes" id="UP000807371">
    <property type="component" value="Unassembled WGS sequence"/>
</dbReference>
<keyword evidence="1 2" id="KW-0238">DNA-binding</keyword>
<organism evidence="5 6">
    <name type="scientific">Streptomyces pactum</name>
    <dbReference type="NCBI Taxonomy" id="68249"/>
    <lineage>
        <taxon>Bacteria</taxon>
        <taxon>Bacillati</taxon>
        <taxon>Actinomycetota</taxon>
        <taxon>Actinomycetes</taxon>
        <taxon>Kitasatosporales</taxon>
        <taxon>Streptomycetaceae</taxon>
        <taxon>Streptomyces</taxon>
    </lineage>
</organism>
<feature type="DNA-binding region" description="H-T-H motif" evidence="2">
    <location>
        <begin position="25"/>
        <end position="44"/>
    </location>
</feature>
<evidence type="ECO:0000256" key="1">
    <source>
        <dbReference type="ARBA" id="ARBA00023125"/>
    </source>
</evidence>
<accession>A0ABS0NP04</accession>
<dbReference type="PANTHER" id="PTHR30055">
    <property type="entry name" value="HTH-TYPE TRANSCRIPTIONAL REGULATOR RUTR"/>
    <property type="match status" value="1"/>
</dbReference>
<dbReference type="EMBL" id="JACYXC010000001">
    <property type="protein sequence ID" value="MBH5336901.1"/>
    <property type="molecule type" value="Genomic_DNA"/>
</dbReference>
<name>A0ABS0NP04_9ACTN</name>